<organism evidence="1 2">
    <name type="scientific">Chryseobacterium formosus</name>
    <dbReference type="NCBI Taxonomy" id="1537363"/>
    <lineage>
        <taxon>Bacteria</taxon>
        <taxon>Pseudomonadati</taxon>
        <taxon>Bacteroidota</taxon>
        <taxon>Flavobacteriia</taxon>
        <taxon>Flavobacteriales</taxon>
        <taxon>Weeksellaceae</taxon>
        <taxon>Chryseobacterium group</taxon>
        <taxon>Chryseobacterium</taxon>
    </lineage>
</organism>
<accession>A0ABT3XP55</accession>
<proteinExistence type="predicted"/>
<reference evidence="1" key="1">
    <citation type="submission" date="2022-10" db="EMBL/GenBank/DDBJ databases">
        <title>Chryseobacterium sp. nov., a novel bacterial species.</title>
        <authorList>
            <person name="Cao Y."/>
        </authorList>
    </citation>
    <scope>NUCLEOTIDE SEQUENCE</scope>
    <source>
        <strain evidence="1">CCTCC AB2015118</strain>
    </source>
</reference>
<protein>
    <submittedName>
        <fullName evidence="1">Uncharacterized protein</fullName>
    </submittedName>
</protein>
<dbReference type="Proteomes" id="UP001073122">
    <property type="component" value="Unassembled WGS sequence"/>
</dbReference>
<sequence>MIKKIEIGKQKLFDGDEEKCLEEIFELEYQKIKLTDFYNNPLRNLKKEIDEESFNAIIQESKFSLVNSFIEKYTSEDGLEVNYLKNHNLIYLFSYGEYQAGRYLLFLENIWHYSAKKKMDKEKFISKIQSHKRCSYIYSENERNENTGLIQVWLYNGQIILTWEESPAGLQYDESTYSRDEVHNFNSFEELNTFFNDYNLSYSNFSS</sequence>
<gene>
    <name evidence="1" type="ORF">OF897_08150</name>
</gene>
<dbReference type="RefSeq" id="WP_267265199.1">
    <property type="nucleotide sequence ID" value="NZ_JAOVZW010000008.1"/>
</dbReference>
<name>A0ABT3XP55_9FLAO</name>
<comment type="caution">
    <text evidence="1">The sequence shown here is derived from an EMBL/GenBank/DDBJ whole genome shotgun (WGS) entry which is preliminary data.</text>
</comment>
<keyword evidence="2" id="KW-1185">Reference proteome</keyword>
<evidence type="ECO:0000313" key="2">
    <source>
        <dbReference type="Proteomes" id="UP001073122"/>
    </source>
</evidence>
<evidence type="ECO:0000313" key="1">
    <source>
        <dbReference type="EMBL" id="MCX8523895.1"/>
    </source>
</evidence>
<dbReference type="EMBL" id="JAOVZW010000008">
    <property type="protein sequence ID" value="MCX8523895.1"/>
    <property type="molecule type" value="Genomic_DNA"/>
</dbReference>